<evidence type="ECO:0000313" key="2">
    <source>
        <dbReference type="Proteomes" id="UP000070427"/>
    </source>
</evidence>
<dbReference type="InParanoid" id="A0A140LB80"/>
<proteinExistence type="predicted"/>
<dbReference type="PATRIC" id="fig|520764.3.peg.849"/>
<dbReference type="OrthoDB" id="9762920at2"/>
<gene>
    <name evidence="1" type="ORF">AN618_08170</name>
</gene>
<protein>
    <recommendedName>
        <fullName evidence="3">Type I-B CRISPR-associated protein Cas8b1/Cst1</fullName>
    </recommendedName>
</protein>
<sequence length="503" mass="58034">MAKDAKVRIDLSRPTGNFWIDTGMVVLAEEFGEGEYEVEEVLQRLLEKLVQKTGNKGVYFDEATGQLCEYEKENWVYPINLFIKVSGTSGKKVKVNEDVYPTQPPKFELKLDLGKKSEVCDMCGEKVTVTDAKMWMFPFIVDPNKFGNFYSGAKRGLKLCALCALAGLAGYFGWLWKAQGRDAFHFFIFYSELREMERFHRLVIKPLNVEGEKSGNFHPAFYGPYIHETMLGLLLELFVHVHQSDGLSEEGRLYLARLLGAIPSDAPPPSFTLYAVSGEPGKAFNMKILREFTKLQKLYRLYESWLNVIREKRQFYNSHRHIVEILRQFETYQGNKHESIWRDKICWAILEFSDPLPYVEQFLFEVRAKEENKRPLIAGSLDLFNQYLLEVLNMDEQFQRVLSGFGHSLGEAAQQHNEMGLLYALRNAKNPEDFYRMLNDAQFRLGITVPEALLKIEKGERIAGVPWVRVKTLLSIYSMNAYLRKTKAINENSEIQEGGLDNE</sequence>
<reference evidence="1 2" key="1">
    <citation type="submission" date="2015-12" db="EMBL/GenBank/DDBJ databases">
        <title>Draft genome sequnece of Fervidicola ferrireducens strain Y170.</title>
        <authorList>
            <person name="Patel B.K."/>
        </authorList>
    </citation>
    <scope>NUCLEOTIDE SEQUENCE [LARGE SCALE GENOMIC DNA]</scope>
    <source>
        <strain evidence="1 2">Y170</strain>
    </source>
</reference>
<evidence type="ECO:0008006" key="3">
    <source>
        <dbReference type="Google" id="ProtNLM"/>
    </source>
</evidence>
<organism evidence="1 2">
    <name type="scientific">Fervidicola ferrireducens</name>
    <dbReference type="NCBI Taxonomy" id="520764"/>
    <lineage>
        <taxon>Bacteria</taxon>
        <taxon>Bacillati</taxon>
        <taxon>Bacillota</taxon>
        <taxon>Clostridia</taxon>
        <taxon>Thermosediminibacterales</taxon>
        <taxon>Thermosediminibacteraceae</taxon>
        <taxon>Fervidicola</taxon>
    </lineage>
</organism>
<keyword evidence="2" id="KW-1185">Reference proteome</keyword>
<dbReference type="AlphaFoldDB" id="A0A140LB80"/>
<dbReference type="RefSeq" id="WP_066352406.1">
    <property type="nucleotide sequence ID" value="NZ_LOED01000007.1"/>
</dbReference>
<dbReference type="EMBL" id="LOED01000007">
    <property type="protein sequence ID" value="KXG77805.1"/>
    <property type="molecule type" value="Genomic_DNA"/>
</dbReference>
<accession>A0A140LB80</accession>
<comment type="caution">
    <text evidence="1">The sequence shown here is derived from an EMBL/GenBank/DDBJ whole genome shotgun (WGS) entry which is preliminary data.</text>
</comment>
<name>A0A140LB80_9FIRM</name>
<dbReference type="Proteomes" id="UP000070427">
    <property type="component" value="Unassembled WGS sequence"/>
</dbReference>
<dbReference type="STRING" id="520764.AN618_08170"/>
<evidence type="ECO:0000313" key="1">
    <source>
        <dbReference type="EMBL" id="KXG77805.1"/>
    </source>
</evidence>